<dbReference type="GO" id="GO:0008777">
    <property type="term" value="F:acetylornithine deacetylase activity"/>
    <property type="evidence" value="ECO:0007669"/>
    <property type="project" value="TreeGrafter"/>
</dbReference>
<dbReference type="SUPFAM" id="SSF53187">
    <property type="entry name" value="Zn-dependent exopeptidases"/>
    <property type="match status" value="1"/>
</dbReference>
<feature type="domain" description="Peptidase M20 dimerisation" evidence="5">
    <location>
        <begin position="184"/>
        <end position="288"/>
    </location>
</feature>
<dbReference type="SUPFAM" id="SSF55031">
    <property type="entry name" value="Bacterial exopeptidase dimerisation domain"/>
    <property type="match status" value="1"/>
</dbReference>
<gene>
    <name evidence="6" type="ORF">A2008_00725</name>
</gene>
<evidence type="ECO:0000313" key="6">
    <source>
        <dbReference type="EMBL" id="OGM08119.1"/>
    </source>
</evidence>
<reference evidence="6 7" key="1">
    <citation type="journal article" date="2016" name="Nat. Commun.">
        <title>Thousands of microbial genomes shed light on interconnected biogeochemical processes in an aquifer system.</title>
        <authorList>
            <person name="Anantharaman K."/>
            <person name="Brown C.T."/>
            <person name="Hug L.A."/>
            <person name="Sharon I."/>
            <person name="Castelle C.J."/>
            <person name="Probst A.J."/>
            <person name="Thomas B.C."/>
            <person name="Singh A."/>
            <person name="Wilkins M.J."/>
            <person name="Karaoz U."/>
            <person name="Brodie E.L."/>
            <person name="Williams K.H."/>
            <person name="Hubbard S.S."/>
            <person name="Banfield J.F."/>
        </authorList>
    </citation>
    <scope>NUCLEOTIDE SEQUENCE [LARGE SCALE GENOMIC DNA]</scope>
</reference>
<dbReference type="InterPro" id="IPR002933">
    <property type="entry name" value="Peptidase_M20"/>
</dbReference>
<dbReference type="Gene3D" id="3.30.70.360">
    <property type="match status" value="1"/>
</dbReference>
<proteinExistence type="predicted"/>
<dbReference type="EMBL" id="MGFH01000024">
    <property type="protein sequence ID" value="OGM08119.1"/>
    <property type="molecule type" value="Genomic_DNA"/>
</dbReference>
<keyword evidence="2" id="KW-0479">Metal-binding</keyword>
<dbReference type="NCBIfam" id="NF009555">
    <property type="entry name" value="PRK13004.1"/>
    <property type="match status" value="1"/>
</dbReference>
<dbReference type="InterPro" id="IPR050072">
    <property type="entry name" value="Peptidase_M20A"/>
</dbReference>
<dbReference type="InterPro" id="IPR001261">
    <property type="entry name" value="ArgE/DapE_CS"/>
</dbReference>
<dbReference type="Proteomes" id="UP000178735">
    <property type="component" value="Unassembled WGS sequence"/>
</dbReference>
<evidence type="ECO:0000256" key="3">
    <source>
        <dbReference type="ARBA" id="ARBA00022801"/>
    </source>
</evidence>
<dbReference type="PANTHER" id="PTHR43808:SF31">
    <property type="entry name" value="N-ACETYL-L-CITRULLINE DEACETYLASE"/>
    <property type="match status" value="1"/>
</dbReference>
<dbReference type="InterPro" id="IPR011650">
    <property type="entry name" value="Peptidase_M20_dimer"/>
</dbReference>
<comment type="caution">
    <text evidence="6">The sequence shown here is derived from an EMBL/GenBank/DDBJ whole genome shotgun (WGS) entry which is preliminary data.</text>
</comment>
<comment type="cofactor">
    <cofactor evidence="1">
        <name>Zn(2+)</name>
        <dbReference type="ChEBI" id="CHEBI:29105"/>
    </cofactor>
</comment>
<organism evidence="6 7">
    <name type="scientific">Candidatus Wallbacteria bacterium GWC2_49_35</name>
    <dbReference type="NCBI Taxonomy" id="1817813"/>
    <lineage>
        <taxon>Bacteria</taxon>
        <taxon>Candidatus Walliibacteriota</taxon>
    </lineage>
</organism>
<evidence type="ECO:0000313" key="7">
    <source>
        <dbReference type="Proteomes" id="UP000178735"/>
    </source>
</evidence>
<dbReference type="Pfam" id="PF01546">
    <property type="entry name" value="Peptidase_M20"/>
    <property type="match status" value="1"/>
</dbReference>
<evidence type="ECO:0000256" key="1">
    <source>
        <dbReference type="ARBA" id="ARBA00001947"/>
    </source>
</evidence>
<sequence length="409" mass="45125">MGNTMEREQLMKAAKDLEAEMIKFMRDLIAIPGESCKEEKVIKRIEAEMKKVGFDEVIIDKMGNIIGRLGKGKTKIMMDAHIDTVGIGDRNAWKIDPYKGDMKDGIIYGRGATDQRAGMVSMVYAAAIIKKLKLEDDYTLYVTGTCQEEDCDGLPLLHMIRDTKTVVPDYVVITEPTNLGVYRGHRGRMEMKVVTKGVSCHGSAPDRGVNAVYKMMPIVAGIEKLNQGGLKDDAFLGKGTITVSKIECQTPSLCAVPDECTIYIDRRLTVGETIETSVAEIQKIVDATPNSKDAKVEVLQYEEKSWTGLTVGQEKYYPTWVLPEKHPLTNAAVSAAETALDQKARVDKWTFSTNGVASMGRLGIPTIGFGPAHEIYAHSVDDQVPVDHLIKAAMFYAAFPKKLVAELKK</sequence>
<dbReference type="GO" id="GO:0006526">
    <property type="term" value="P:L-arginine biosynthetic process"/>
    <property type="evidence" value="ECO:0007669"/>
    <property type="project" value="TreeGrafter"/>
</dbReference>
<accession>A0A1F7X089</accession>
<evidence type="ECO:0000256" key="2">
    <source>
        <dbReference type="ARBA" id="ARBA00022723"/>
    </source>
</evidence>
<dbReference type="InterPro" id="IPR017706">
    <property type="entry name" value="Peptidase_M20/DapE_YgeY"/>
</dbReference>
<dbReference type="STRING" id="1817813.A2008_00725"/>
<dbReference type="PANTHER" id="PTHR43808">
    <property type="entry name" value="ACETYLORNITHINE DEACETYLASE"/>
    <property type="match status" value="1"/>
</dbReference>
<keyword evidence="4" id="KW-0862">Zinc</keyword>
<dbReference type="Gene3D" id="3.40.630.10">
    <property type="entry name" value="Zn peptidases"/>
    <property type="match status" value="1"/>
</dbReference>
<dbReference type="NCBIfam" id="TIGR03526">
    <property type="entry name" value="selenium_YgeY"/>
    <property type="match status" value="1"/>
</dbReference>
<keyword evidence="3 6" id="KW-0378">Hydrolase</keyword>
<name>A0A1F7X089_9BACT</name>
<dbReference type="Pfam" id="PF07687">
    <property type="entry name" value="M20_dimer"/>
    <property type="match status" value="1"/>
</dbReference>
<dbReference type="PROSITE" id="PS00758">
    <property type="entry name" value="ARGE_DAPE_CPG2_1"/>
    <property type="match status" value="1"/>
</dbReference>
<dbReference type="InterPro" id="IPR036264">
    <property type="entry name" value="Bact_exopeptidase_dim_dom"/>
</dbReference>
<protein>
    <submittedName>
        <fullName evidence="6">Selenium metabolism hydrolase</fullName>
    </submittedName>
</protein>
<evidence type="ECO:0000259" key="5">
    <source>
        <dbReference type="Pfam" id="PF07687"/>
    </source>
</evidence>
<evidence type="ECO:0000256" key="4">
    <source>
        <dbReference type="ARBA" id="ARBA00022833"/>
    </source>
</evidence>
<dbReference type="AlphaFoldDB" id="A0A1F7X089"/>
<dbReference type="GO" id="GO:0046872">
    <property type="term" value="F:metal ion binding"/>
    <property type="evidence" value="ECO:0007669"/>
    <property type="project" value="UniProtKB-KW"/>
</dbReference>